<dbReference type="Gramene" id="KCW61026">
    <property type="protein sequence ID" value="KCW61026"/>
    <property type="gene ID" value="EUGRSUZ_H03785"/>
</dbReference>
<dbReference type="Gramene" id="KCW61025">
    <property type="protein sequence ID" value="KCW61025"/>
    <property type="gene ID" value="EUGRSUZ_H03785"/>
</dbReference>
<dbReference type="Gene3D" id="3.40.50.300">
    <property type="entry name" value="P-loop containing nucleotide triphosphate hydrolases"/>
    <property type="match status" value="1"/>
</dbReference>
<dbReference type="GO" id="GO:0043531">
    <property type="term" value="F:ADP binding"/>
    <property type="evidence" value="ECO:0007669"/>
    <property type="project" value="InterPro"/>
</dbReference>
<protein>
    <recommendedName>
        <fullName evidence="6">TIR domain-containing protein</fullName>
    </recommendedName>
</protein>
<dbReference type="InterPro" id="IPR000157">
    <property type="entry name" value="TIR_dom"/>
</dbReference>
<dbReference type="GO" id="GO:0006952">
    <property type="term" value="P:defense response"/>
    <property type="evidence" value="ECO:0007669"/>
    <property type="project" value="UniProtKB-KW"/>
</dbReference>
<dbReference type="SMART" id="SM00364">
    <property type="entry name" value="LRR_BAC"/>
    <property type="match status" value="8"/>
</dbReference>
<dbReference type="GO" id="GO:0051707">
    <property type="term" value="P:response to other organism"/>
    <property type="evidence" value="ECO:0007669"/>
    <property type="project" value="UniProtKB-ARBA"/>
</dbReference>
<reference evidence="7" key="1">
    <citation type="submission" date="2013-07" db="EMBL/GenBank/DDBJ databases">
        <title>The genome of Eucalyptus grandis.</title>
        <authorList>
            <person name="Schmutz J."/>
            <person name="Hayes R."/>
            <person name="Myburg A."/>
            <person name="Tuskan G."/>
            <person name="Grattapaglia D."/>
            <person name="Rokhsar D.S."/>
        </authorList>
    </citation>
    <scope>NUCLEOTIDE SEQUENCE</scope>
    <source>
        <tissue evidence="7">Leaf extractions</tissue>
    </source>
</reference>
<dbReference type="Gene3D" id="3.80.10.10">
    <property type="entry name" value="Ribonuclease Inhibitor"/>
    <property type="match status" value="5"/>
</dbReference>
<dbReference type="SUPFAM" id="SSF52047">
    <property type="entry name" value="RNI-like"/>
    <property type="match status" value="1"/>
</dbReference>
<dbReference type="PANTHER" id="PTHR11017:SF570">
    <property type="entry name" value="DISEASE RESISTANCE PROTEIN (TIR-NBS CLASS)-RELATED"/>
    <property type="match status" value="1"/>
</dbReference>
<dbReference type="InterPro" id="IPR055414">
    <property type="entry name" value="LRR_R13L4/SHOC2-like"/>
</dbReference>
<keyword evidence="1" id="KW-0433">Leucine-rich repeat</keyword>
<accession>A0A059B563</accession>
<feature type="domain" description="TIR" evidence="6">
    <location>
        <begin position="59"/>
        <end position="228"/>
    </location>
</feature>
<dbReference type="PROSITE" id="PS50104">
    <property type="entry name" value="TIR"/>
    <property type="match status" value="1"/>
</dbReference>
<dbReference type="EMBL" id="KK198760">
    <property type="protein sequence ID" value="KCW61025.1"/>
    <property type="molecule type" value="Genomic_DNA"/>
</dbReference>
<dbReference type="InterPro" id="IPR032675">
    <property type="entry name" value="LRR_dom_sf"/>
</dbReference>
<dbReference type="Gene3D" id="3.40.50.10140">
    <property type="entry name" value="Toll/interleukin-1 receptor homology (TIR) domain"/>
    <property type="match status" value="1"/>
</dbReference>
<evidence type="ECO:0000256" key="3">
    <source>
        <dbReference type="ARBA" id="ARBA00022821"/>
    </source>
</evidence>
<dbReference type="InterPro" id="IPR058192">
    <property type="entry name" value="WHD_ROQ1-like"/>
</dbReference>
<dbReference type="PANTHER" id="PTHR11017">
    <property type="entry name" value="LEUCINE-RICH REPEAT-CONTAINING PROTEIN"/>
    <property type="match status" value="1"/>
</dbReference>
<dbReference type="SUPFAM" id="SSF52200">
    <property type="entry name" value="Toll/Interleukin receptor TIR domain"/>
    <property type="match status" value="1"/>
</dbReference>
<dbReference type="Pfam" id="PF00931">
    <property type="entry name" value="NB-ARC"/>
    <property type="match status" value="1"/>
</dbReference>
<dbReference type="InterPro" id="IPR042197">
    <property type="entry name" value="Apaf_helical"/>
</dbReference>
<keyword evidence="4" id="KW-0520">NAD</keyword>
<dbReference type="InterPro" id="IPR002182">
    <property type="entry name" value="NB-ARC"/>
</dbReference>
<evidence type="ECO:0000256" key="5">
    <source>
        <dbReference type="SAM" id="MobiDB-lite"/>
    </source>
</evidence>
<evidence type="ECO:0000256" key="2">
    <source>
        <dbReference type="ARBA" id="ARBA00022737"/>
    </source>
</evidence>
<dbReference type="EMBL" id="KK198760">
    <property type="protein sequence ID" value="KCW61026.1"/>
    <property type="molecule type" value="Genomic_DNA"/>
</dbReference>
<dbReference type="Pfam" id="PF23282">
    <property type="entry name" value="WHD_ROQ1"/>
    <property type="match status" value="1"/>
</dbReference>
<dbReference type="InterPro" id="IPR035897">
    <property type="entry name" value="Toll_tir_struct_dom_sf"/>
</dbReference>
<feature type="region of interest" description="Disordered" evidence="5">
    <location>
        <begin position="24"/>
        <end position="54"/>
    </location>
</feature>
<dbReference type="GO" id="GO:0007165">
    <property type="term" value="P:signal transduction"/>
    <property type="evidence" value="ECO:0007669"/>
    <property type="project" value="InterPro"/>
</dbReference>
<evidence type="ECO:0000259" key="6">
    <source>
        <dbReference type="PROSITE" id="PS50104"/>
    </source>
</evidence>
<keyword evidence="3" id="KW-0611">Plant defense</keyword>
<dbReference type="OMA" id="KAIACHI"/>
<dbReference type="SUPFAM" id="SSF52058">
    <property type="entry name" value="L domain-like"/>
    <property type="match status" value="2"/>
</dbReference>
<dbReference type="Pfam" id="PF01582">
    <property type="entry name" value="TIR"/>
    <property type="match status" value="1"/>
</dbReference>
<dbReference type="SUPFAM" id="SSF52540">
    <property type="entry name" value="P-loop containing nucleoside triphosphate hydrolases"/>
    <property type="match status" value="1"/>
</dbReference>
<feature type="compositionally biased region" description="Low complexity" evidence="5">
    <location>
        <begin position="34"/>
        <end position="47"/>
    </location>
</feature>
<evidence type="ECO:0000256" key="1">
    <source>
        <dbReference type="ARBA" id="ARBA00022614"/>
    </source>
</evidence>
<dbReference type="Gene3D" id="1.10.8.430">
    <property type="entry name" value="Helical domain of apoptotic protease-activating factors"/>
    <property type="match status" value="1"/>
</dbReference>
<dbReference type="InterPro" id="IPR027417">
    <property type="entry name" value="P-loop_NTPase"/>
</dbReference>
<evidence type="ECO:0000256" key="4">
    <source>
        <dbReference type="ARBA" id="ARBA00023027"/>
    </source>
</evidence>
<name>A0A059B563_EUCGR</name>
<dbReference type="InterPro" id="IPR044974">
    <property type="entry name" value="Disease_R_plants"/>
</dbReference>
<keyword evidence="2" id="KW-0677">Repeat</keyword>
<evidence type="ECO:0000313" key="7">
    <source>
        <dbReference type="EMBL" id="KCW61026.1"/>
    </source>
</evidence>
<gene>
    <name evidence="7" type="ORF">EUGRSUZ_H03785</name>
</gene>
<organism evidence="7">
    <name type="scientific">Eucalyptus grandis</name>
    <name type="common">Flooded gum</name>
    <dbReference type="NCBI Taxonomy" id="71139"/>
    <lineage>
        <taxon>Eukaryota</taxon>
        <taxon>Viridiplantae</taxon>
        <taxon>Streptophyta</taxon>
        <taxon>Embryophyta</taxon>
        <taxon>Tracheophyta</taxon>
        <taxon>Spermatophyta</taxon>
        <taxon>Magnoliopsida</taxon>
        <taxon>eudicotyledons</taxon>
        <taxon>Gunneridae</taxon>
        <taxon>Pentapetalae</taxon>
        <taxon>rosids</taxon>
        <taxon>malvids</taxon>
        <taxon>Myrtales</taxon>
        <taxon>Myrtaceae</taxon>
        <taxon>Myrtoideae</taxon>
        <taxon>Eucalypteae</taxon>
        <taxon>Eucalyptus</taxon>
    </lineage>
</organism>
<feature type="compositionally biased region" description="Acidic residues" evidence="5">
    <location>
        <begin position="24"/>
        <end position="33"/>
    </location>
</feature>
<dbReference type="Pfam" id="PF23598">
    <property type="entry name" value="LRR_14"/>
    <property type="match status" value="1"/>
</dbReference>
<dbReference type="eggNOG" id="ENOG502SDB3">
    <property type="taxonomic scope" value="Eukaryota"/>
</dbReference>
<dbReference type="SMART" id="SM00255">
    <property type="entry name" value="TIR"/>
    <property type="match status" value="1"/>
</dbReference>
<dbReference type="FunFam" id="3.40.50.10140:FF:000007">
    <property type="entry name" value="Disease resistance protein (TIR-NBS-LRR class)"/>
    <property type="match status" value="1"/>
</dbReference>
<dbReference type="PRINTS" id="PR00364">
    <property type="entry name" value="DISEASERSIST"/>
</dbReference>
<proteinExistence type="predicted"/>
<sequence length="1442" mass="164087">MCCTDFAAILFNLVFKRRSEEINGEEANDDAAANDETTRGSSSTHTSTEGHEMATPSGYDYEVFLSFRGPDTRVGFTDFLYTSMIDMGIRAYKDDEDLRKGEEFGPTLLQAIEQSRISIPILSKGYASSVWCLKELVKMVECRKTKGQKIMPIFYDVAPAEVRYQTRSYKEAFDSHKNKNRHDEGTMCEWKAALKEVSSLDGWNLLDMQNRREGEFARKFTQEVFNELKRAYLVLSNYLVNVDNHVDAIMEMIGVGTSETRIIGIHGMGGIGKSTIAKLIYNKLLRDFRNCCFLRDIRETSTRNGIQCLQNQLIGDILKTKSIYIKDIDEGTQTIKDRLSNKRVLLLLDDVEKYDQIDALVGKRDWLGRGSKIIITARNKDILEVPEVDCSYELSGMDPDQSLQLFSKHAFRKDYPLDEYIGQSKRAIGIARGLPLTLEVIGSLLCCTKKENWDLMLKKLESVPHKTIQSKLKISYDALDVRQQHIFLDIACIFIGCDKAIVVRFWDESKFPEEAIEVLQNMSLIKIEGYNKVWMHDQLRDLGREIVHRESNMKIEKQSRVWDYKEGLDLLRRHKGQKEVEALRLKSDHERRYHFTYEDFKSLSNLRFLEVDDSKGNFGAEETLLWRWHELPSNVLPTNVFQENLDLLPQLRWLSWHNISPMLNITNFSMEDLVILDLSKSRIKHDWKGWSYMKMAKNLKVLNLSNCQRLKRTPIFSAHPNLERLILRDCESLTEIDRSIGKLERLVFLELSYCRNLQRLPNELGDLARLEYLSLDICNSLKSLPDTIGNLESLIELNLSGTTIKELPDFIGKLKNLKVVRMWNGEISKIPDAFWTIEKLEDISGHCGNARVKIGDCIHRNQSLRELHLVDVVILALPRLPESLIYLDLTYLCMDAFPDLSNLTNLQRLKLGFSPVCTDGPPVDNLMPRWLGNLTKLRYLTLRFGGPTASTIDEPSLPPQLESLRLCWSDLCRLPRLPSSLSSLMLWSCCSLSLIEDLSNLNELSFLGIMGTAITEIQGLGCLENLQSLLLSGPRQVKILPDLSNLNKLSHLELYDCDKLVEIQGELPKYLNELSIRSCGSLEKLPDLSGLKELQTIKVRNCTKLIVEAIFSFARRSQADLLENLRYLDIGDLEQVEILPDLSSLSKLRNLEVDSCRNLAEIQGELPLSLKRLKIFACESLQKLPDLSSLKNLKQVYIRRCTTLKGKAILGSAQRSQANLWENLLYLGICDLGQVKILPDLSASNKLRCLRVSNCGKLVEIQSELPQSLEKLEISSCESLQKLPDLSSLKVEEVEISSCGSLKNLDDLSFSFGPQIVVIVGCQKLNVEGILGSARKSQANLSENLRYLQICGFGQVKALPDLRNLNKLRCLQVEKCPSLVEIQGELPQSLEELEISSCGSLQRLPDLSSLKGLEKVVMKGCMQLNVEAIYRLCLERSVEFVG</sequence>